<name>A0A8J3A0V7_9PROT</name>
<organism evidence="1 2">
    <name type="scientific">Aquisalinus luteolus</name>
    <dbReference type="NCBI Taxonomy" id="1566827"/>
    <lineage>
        <taxon>Bacteria</taxon>
        <taxon>Pseudomonadati</taxon>
        <taxon>Pseudomonadota</taxon>
        <taxon>Alphaproteobacteria</taxon>
        <taxon>Parvularculales</taxon>
        <taxon>Parvularculaceae</taxon>
        <taxon>Aquisalinus</taxon>
    </lineage>
</organism>
<dbReference type="EMBL" id="BMGZ01000001">
    <property type="protein sequence ID" value="GGH94455.1"/>
    <property type="molecule type" value="Genomic_DNA"/>
</dbReference>
<accession>A0A8J3A0V7</accession>
<gene>
    <name evidence="1" type="ORF">GCM10011355_08680</name>
</gene>
<comment type="caution">
    <text evidence="1">The sequence shown here is derived from an EMBL/GenBank/DDBJ whole genome shotgun (WGS) entry which is preliminary data.</text>
</comment>
<evidence type="ECO:0000313" key="2">
    <source>
        <dbReference type="Proteomes" id="UP000621856"/>
    </source>
</evidence>
<evidence type="ECO:0000313" key="1">
    <source>
        <dbReference type="EMBL" id="GGH94455.1"/>
    </source>
</evidence>
<dbReference type="Proteomes" id="UP000621856">
    <property type="component" value="Unassembled WGS sequence"/>
</dbReference>
<sequence>MKISSRIVRFRKPSTALTFAGYSHASGAGWIKPKARSTLSCLKQGHGQATLRLTGPGWFRCAHTSQPDAHPARV</sequence>
<proteinExistence type="predicted"/>
<reference evidence="1" key="1">
    <citation type="journal article" date="2014" name="Int. J. Syst. Evol. Microbiol.">
        <title>Complete genome sequence of Corynebacterium casei LMG S-19264T (=DSM 44701T), isolated from a smear-ripened cheese.</title>
        <authorList>
            <consortium name="US DOE Joint Genome Institute (JGI-PGF)"/>
            <person name="Walter F."/>
            <person name="Albersmeier A."/>
            <person name="Kalinowski J."/>
            <person name="Ruckert C."/>
        </authorList>
    </citation>
    <scope>NUCLEOTIDE SEQUENCE</scope>
    <source>
        <strain evidence="1">CGMCC 1.14984</strain>
    </source>
</reference>
<reference evidence="1" key="2">
    <citation type="submission" date="2020-09" db="EMBL/GenBank/DDBJ databases">
        <authorList>
            <person name="Sun Q."/>
            <person name="Zhou Y."/>
        </authorList>
    </citation>
    <scope>NUCLEOTIDE SEQUENCE</scope>
    <source>
        <strain evidence="1">CGMCC 1.14984</strain>
    </source>
</reference>
<dbReference type="AlphaFoldDB" id="A0A8J3A0V7"/>
<protein>
    <submittedName>
        <fullName evidence="1">Uncharacterized protein</fullName>
    </submittedName>
</protein>